<keyword evidence="4" id="KW-1185">Reference proteome</keyword>
<reference evidence="3" key="1">
    <citation type="journal article" date="2022" name="Arch. Microbiol.">
        <title>Pseudodesulfovibrio sediminis sp. nov., a mesophilic and neutrophilic sulfate-reducing bacterium isolated from sediment of a brackish lake.</title>
        <authorList>
            <person name="Takahashi A."/>
            <person name="Kojima H."/>
            <person name="Watanabe M."/>
            <person name="Fukui M."/>
        </authorList>
    </citation>
    <scope>NUCLEOTIDE SEQUENCE</scope>
    <source>
        <strain evidence="3">SF6</strain>
    </source>
</reference>
<evidence type="ECO:0000256" key="1">
    <source>
        <dbReference type="PROSITE-ProRule" id="PRU00110"/>
    </source>
</evidence>
<proteinExistence type="predicted"/>
<dbReference type="EMBL" id="AP024485">
    <property type="protein sequence ID" value="BCS88717.1"/>
    <property type="molecule type" value="Genomic_DNA"/>
</dbReference>
<dbReference type="InterPro" id="IPR008207">
    <property type="entry name" value="Sig_transdc_His_kin_Hpt_dom"/>
</dbReference>
<gene>
    <name evidence="3" type="ORF">PSDVSF_19590</name>
</gene>
<evidence type="ECO:0000313" key="3">
    <source>
        <dbReference type="EMBL" id="BCS88717.1"/>
    </source>
</evidence>
<evidence type="ECO:0000259" key="2">
    <source>
        <dbReference type="PROSITE" id="PS50894"/>
    </source>
</evidence>
<dbReference type="Proteomes" id="UP001053296">
    <property type="component" value="Chromosome"/>
</dbReference>
<organism evidence="3 4">
    <name type="scientific">Pseudodesulfovibrio sediminis</name>
    <dbReference type="NCBI Taxonomy" id="2810563"/>
    <lineage>
        <taxon>Bacteria</taxon>
        <taxon>Pseudomonadati</taxon>
        <taxon>Thermodesulfobacteriota</taxon>
        <taxon>Desulfovibrionia</taxon>
        <taxon>Desulfovibrionales</taxon>
        <taxon>Desulfovibrionaceae</taxon>
    </lineage>
</organism>
<accession>A0ABN6ET94</accession>
<keyword evidence="1" id="KW-0597">Phosphoprotein</keyword>
<feature type="modified residue" description="Phosphohistidine" evidence="1">
    <location>
        <position position="57"/>
    </location>
</feature>
<name>A0ABN6ET94_9BACT</name>
<dbReference type="Gene3D" id="1.20.120.160">
    <property type="entry name" value="HPT domain"/>
    <property type="match status" value="1"/>
</dbReference>
<dbReference type="PROSITE" id="PS50894">
    <property type="entry name" value="HPT"/>
    <property type="match status" value="1"/>
</dbReference>
<dbReference type="RefSeq" id="WP_229590710.1">
    <property type="nucleotide sequence ID" value="NZ_AP024485.1"/>
</dbReference>
<dbReference type="SUPFAM" id="SSF47226">
    <property type="entry name" value="Histidine-containing phosphotransfer domain, HPT domain"/>
    <property type="match status" value="1"/>
</dbReference>
<dbReference type="InterPro" id="IPR036641">
    <property type="entry name" value="HPT_dom_sf"/>
</dbReference>
<evidence type="ECO:0000313" key="4">
    <source>
        <dbReference type="Proteomes" id="UP001053296"/>
    </source>
</evidence>
<dbReference type="Pfam" id="PF01627">
    <property type="entry name" value="Hpt"/>
    <property type="match status" value="1"/>
</dbReference>
<feature type="domain" description="HPt" evidence="2">
    <location>
        <begin position="18"/>
        <end position="114"/>
    </location>
</feature>
<protein>
    <recommendedName>
        <fullName evidence="2">HPt domain-containing protein</fullName>
    </recommendedName>
</protein>
<sequence length="114" mass="12477">MSDNLFDKAEFLASLANDDELARDLLDAFLEDGPLRTGSIEAALEAGDALLVSKLAHSLKGMCGVVRSSDLSNLALSMELTARNGDLEKVRVQFAQFVQLIDEVYGLMHDYLEN</sequence>